<evidence type="ECO:0000313" key="3">
    <source>
        <dbReference type="EMBL" id="GFY02233.1"/>
    </source>
</evidence>
<comment type="subcellular location">
    <subcellularLocation>
        <location evidence="1">Nucleus</location>
    </subcellularLocation>
</comment>
<dbReference type="Proteomes" id="UP000887159">
    <property type="component" value="Unassembled WGS sequence"/>
</dbReference>
<dbReference type="AlphaFoldDB" id="A0A8X6RZV3"/>
<dbReference type="GO" id="GO:0005634">
    <property type="term" value="C:nucleus"/>
    <property type="evidence" value="ECO:0007669"/>
    <property type="project" value="UniProtKB-SubCell"/>
</dbReference>
<proteinExistence type="predicted"/>
<dbReference type="SUPFAM" id="SSF46689">
    <property type="entry name" value="Homeodomain-like"/>
    <property type="match status" value="1"/>
</dbReference>
<dbReference type="GO" id="GO:0015074">
    <property type="term" value="P:DNA integration"/>
    <property type="evidence" value="ECO:0007669"/>
    <property type="project" value="InterPro"/>
</dbReference>
<evidence type="ECO:0000313" key="4">
    <source>
        <dbReference type="Proteomes" id="UP000887159"/>
    </source>
</evidence>
<dbReference type="Gene3D" id="3.30.420.10">
    <property type="entry name" value="Ribonuclease H-like superfamily/Ribonuclease H"/>
    <property type="match status" value="1"/>
</dbReference>
<feature type="domain" description="Transposase Tc1-like" evidence="2">
    <location>
        <begin position="75"/>
        <end position="142"/>
    </location>
</feature>
<dbReference type="GO" id="GO:0006313">
    <property type="term" value="P:DNA transposition"/>
    <property type="evidence" value="ECO:0007669"/>
    <property type="project" value="InterPro"/>
</dbReference>
<dbReference type="GO" id="GO:0003677">
    <property type="term" value="F:DNA binding"/>
    <property type="evidence" value="ECO:0007669"/>
    <property type="project" value="InterPro"/>
</dbReference>
<keyword evidence="4" id="KW-1185">Reference proteome</keyword>
<reference evidence="3" key="1">
    <citation type="submission" date="2020-08" db="EMBL/GenBank/DDBJ databases">
        <title>Multicomponent nature underlies the extraordinary mechanical properties of spider dragline silk.</title>
        <authorList>
            <person name="Kono N."/>
            <person name="Nakamura H."/>
            <person name="Mori M."/>
            <person name="Yoshida Y."/>
            <person name="Ohtoshi R."/>
            <person name="Malay A.D."/>
            <person name="Moran D.A.P."/>
            <person name="Tomita M."/>
            <person name="Numata K."/>
            <person name="Arakawa K."/>
        </authorList>
    </citation>
    <scope>NUCLEOTIDE SEQUENCE</scope>
</reference>
<dbReference type="InterPro" id="IPR002492">
    <property type="entry name" value="Transposase_Tc1-like"/>
</dbReference>
<protein>
    <submittedName>
        <fullName evidence="3">Transposable element Tcb2 transposase</fullName>
    </submittedName>
</protein>
<comment type="caution">
    <text evidence="3">The sequence shown here is derived from an EMBL/GenBank/DDBJ whole genome shotgun (WGS) entry which is preliminary data.</text>
</comment>
<accession>A0A8X6RZV3</accession>
<dbReference type="InterPro" id="IPR036397">
    <property type="entry name" value="RNaseH_sf"/>
</dbReference>
<evidence type="ECO:0000259" key="2">
    <source>
        <dbReference type="Pfam" id="PF01498"/>
    </source>
</evidence>
<dbReference type="EMBL" id="BMAU01021232">
    <property type="protein sequence ID" value="GFY02233.1"/>
    <property type="molecule type" value="Genomic_DNA"/>
</dbReference>
<dbReference type="InterPro" id="IPR009057">
    <property type="entry name" value="Homeodomain-like_sf"/>
</dbReference>
<name>A0A8X6RZV3_TRICX</name>
<dbReference type="Pfam" id="PF01498">
    <property type="entry name" value="HTH_Tnp_Tc3_2"/>
    <property type="match status" value="1"/>
</dbReference>
<evidence type="ECO:0000256" key="1">
    <source>
        <dbReference type="ARBA" id="ARBA00004123"/>
    </source>
</evidence>
<organism evidence="3 4">
    <name type="scientific">Trichonephila clavipes</name>
    <name type="common">Golden silk orbweaver</name>
    <name type="synonym">Nephila clavipes</name>
    <dbReference type="NCBI Taxonomy" id="2585209"/>
    <lineage>
        <taxon>Eukaryota</taxon>
        <taxon>Metazoa</taxon>
        <taxon>Ecdysozoa</taxon>
        <taxon>Arthropoda</taxon>
        <taxon>Chelicerata</taxon>
        <taxon>Arachnida</taxon>
        <taxon>Araneae</taxon>
        <taxon>Araneomorphae</taxon>
        <taxon>Entelegynae</taxon>
        <taxon>Araneoidea</taxon>
        <taxon>Nephilidae</taxon>
        <taxon>Trichonephila</taxon>
    </lineage>
</organism>
<sequence>MPLRRFRRLYEQLSQFERGRIIGMMEAGWSARQVARQLGSFDCVERRCWVQWIREMSFTRPGSGHPRQTSHREDRHFARNARVQATASSGAIQAQVAPSLGVPVSSRTIRRRLAKGHLGSRCLLRVLPLTLTHRRLRLEWCHVRGNCIVCAAEWNQVVFSDEFRFNLSSDYNHLCVWSLHGERLNPALALQRHTDPTVDVMIWGAIAYNRRSPLLLIWSTMTAQWYVNDIL</sequence>
<gene>
    <name evidence="3" type="primary">X975_14237</name>
    <name evidence="3" type="ORF">TNCV_5100921</name>
</gene>